<feature type="region of interest" description="Disordered" evidence="1">
    <location>
        <begin position="67"/>
        <end position="120"/>
    </location>
</feature>
<evidence type="ECO:0000313" key="2">
    <source>
        <dbReference type="EMBL" id="RRT70318.1"/>
    </source>
</evidence>
<dbReference type="AlphaFoldDB" id="A0A427A2A4"/>
<evidence type="ECO:0000256" key="1">
    <source>
        <dbReference type="SAM" id="MobiDB-lite"/>
    </source>
</evidence>
<organism evidence="2 3">
    <name type="scientific">Ensete ventricosum</name>
    <name type="common">Abyssinian banana</name>
    <name type="synonym">Musa ensete</name>
    <dbReference type="NCBI Taxonomy" id="4639"/>
    <lineage>
        <taxon>Eukaryota</taxon>
        <taxon>Viridiplantae</taxon>
        <taxon>Streptophyta</taxon>
        <taxon>Embryophyta</taxon>
        <taxon>Tracheophyta</taxon>
        <taxon>Spermatophyta</taxon>
        <taxon>Magnoliopsida</taxon>
        <taxon>Liliopsida</taxon>
        <taxon>Zingiberales</taxon>
        <taxon>Musaceae</taxon>
        <taxon>Ensete</taxon>
    </lineage>
</organism>
<dbReference type="EMBL" id="AMZH03004059">
    <property type="protein sequence ID" value="RRT70318.1"/>
    <property type="molecule type" value="Genomic_DNA"/>
</dbReference>
<dbReference type="Proteomes" id="UP000287651">
    <property type="component" value="Unassembled WGS sequence"/>
</dbReference>
<protein>
    <submittedName>
        <fullName evidence="2">Uncharacterized protein</fullName>
    </submittedName>
</protein>
<proteinExistence type="predicted"/>
<evidence type="ECO:0000313" key="3">
    <source>
        <dbReference type="Proteomes" id="UP000287651"/>
    </source>
</evidence>
<sequence length="120" mass="13250">MSPTDVKAYRALEVMKLCNSSDSIMTEELLGLIRSATASRTATNMVNLRALRDMPRISTVACAAPSLTQEKPMGAPKVRPPKGGDGHPKKRLKLGYERCQRAPQPGRSLRKMPTTTRSRR</sequence>
<gene>
    <name evidence="2" type="ORF">B296_00023379</name>
</gene>
<reference evidence="2 3" key="1">
    <citation type="journal article" date="2014" name="Agronomy (Basel)">
        <title>A Draft Genome Sequence for Ensete ventricosum, the Drought-Tolerant Tree Against Hunger.</title>
        <authorList>
            <person name="Harrison J."/>
            <person name="Moore K.A."/>
            <person name="Paszkiewicz K."/>
            <person name="Jones T."/>
            <person name="Grant M."/>
            <person name="Ambacheew D."/>
            <person name="Muzemil S."/>
            <person name="Studholme D.J."/>
        </authorList>
    </citation>
    <scope>NUCLEOTIDE SEQUENCE [LARGE SCALE GENOMIC DNA]</scope>
</reference>
<accession>A0A427A2A4</accession>
<name>A0A427A2A4_ENSVE</name>
<comment type="caution">
    <text evidence="2">The sequence shown here is derived from an EMBL/GenBank/DDBJ whole genome shotgun (WGS) entry which is preliminary data.</text>
</comment>